<reference evidence="4 5" key="1">
    <citation type="submission" date="2022-09" db="EMBL/GenBank/DDBJ databases">
        <title>Enrichment on poylsaccharides allowed isolation of novel metabolic and taxonomic groups of Haloarchaea.</title>
        <authorList>
            <person name="Sorokin D.Y."/>
            <person name="Elcheninov A.G."/>
            <person name="Khizhniak T.V."/>
            <person name="Kolganova T.V."/>
            <person name="Kublanov I.V."/>
        </authorList>
    </citation>
    <scope>NUCLEOTIDE SEQUENCE [LARGE SCALE GENOMIC DNA]</scope>
    <source>
        <strain evidence="4 5">AArc-curdl1</strain>
    </source>
</reference>
<sequence length="257" mass="27555">MKLSTFVNRFDDDLRTADFADLDASANGLQVGSDGEETTVEHAAFAVDAAIETIVGAADAGADVLVTHHGISWGDIEHITGRTYDRLEALIDNDLALYVSHLPLDSHPKLGNAAGVADVLELEDREPFGAYGPEHIGQRGRVDEPYTVTSLRETLEQSLETGGRPVPILEFGPERIEEITIVTGSGVDWLDEAVEAGADALVTGEGKQQVYHDAREAGINVVLAGHYATETFGVRSLQSKADSWGLETTYLEVPTGL</sequence>
<dbReference type="GO" id="GO:0005737">
    <property type="term" value="C:cytoplasm"/>
    <property type="evidence" value="ECO:0007669"/>
    <property type="project" value="TreeGrafter"/>
</dbReference>
<dbReference type="RefSeq" id="WP_342810611.1">
    <property type="nucleotide sequence ID" value="NZ_JAOPJZ010000037.1"/>
</dbReference>
<dbReference type="Gene3D" id="3.40.1390.30">
    <property type="entry name" value="NIF3 (NGG1p interacting factor 3)-like"/>
    <property type="match status" value="2"/>
</dbReference>
<dbReference type="GO" id="GO:0046872">
    <property type="term" value="F:metal ion binding"/>
    <property type="evidence" value="ECO:0007669"/>
    <property type="project" value="UniProtKB-KW"/>
</dbReference>
<comment type="caution">
    <text evidence="4">The sequence shown here is derived from an EMBL/GenBank/DDBJ whole genome shotgun (WGS) entry which is preliminary data.</text>
</comment>
<organism evidence="4 5">
    <name type="scientific">Natronosalvus hydrolyticus</name>
    <dbReference type="NCBI Taxonomy" id="2979988"/>
    <lineage>
        <taxon>Archaea</taxon>
        <taxon>Methanobacteriati</taxon>
        <taxon>Methanobacteriota</taxon>
        <taxon>Stenosarchaea group</taxon>
        <taxon>Halobacteria</taxon>
        <taxon>Halobacteriales</taxon>
        <taxon>Natrialbaceae</taxon>
        <taxon>Natronosalvus</taxon>
    </lineage>
</organism>
<dbReference type="InterPro" id="IPR002678">
    <property type="entry name" value="DUF34/NIF3"/>
</dbReference>
<dbReference type="NCBIfam" id="TIGR00486">
    <property type="entry name" value="YbgI_SA1388"/>
    <property type="match status" value="1"/>
</dbReference>
<keyword evidence="2 3" id="KW-0479">Metal-binding</keyword>
<dbReference type="Proteomes" id="UP001321047">
    <property type="component" value="Unassembled WGS sequence"/>
</dbReference>
<gene>
    <name evidence="4" type="ORF">OB919_20410</name>
</gene>
<evidence type="ECO:0000256" key="1">
    <source>
        <dbReference type="ARBA" id="ARBA00006964"/>
    </source>
</evidence>
<dbReference type="AlphaFoldDB" id="A0AAP2ZCP6"/>
<dbReference type="PANTHER" id="PTHR13799:SF14">
    <property type="entry name" value="GTP CYCLOHYDROLASE 1 TYPE 2 HOMOLOG"/>
    <property type="match status" value="1"/>
</dbReference>
<proteinExistence type="inferred from homology"/>
<feature type="binding site" evidence="3">
    <location>
        <position position="105"/>
    </location>
    <ligand>
        <name>a divalent metal cation</name>
        <dbReference type="ChEBI" id="CHEBI:60240"/>
        <label>1</label>
    </ligand>
</feature>
<feature type="binding site" evidence="3">
    <location>
        <position position="230"/>
    </location>
    <ligand>
        <name>a divalent metal cation</name>
        <dbReference type="ChEBI" id="CHEBI:60240"/>
        <label>1</label>
    </ligand>
</feature>
<dbReference type="SUPFAM" id="SSF102705">
    <property type="entry name" value="NIF3 (NGG1p interacting factor 3)-like"/>
    <property type="match status" value="1"/>
</dbReference>
<dbReference type="Pfam" id="PF01784">
    <property type="entry name" value="DUF34_NIF3"/>
    <property type="match status" value="1"/>
</dbReference>
<dbReference type="FunFam" id="3.40.1390.30:FF:000001">
    <property type="entry name" value="GTP cyclohydrolase 1 type 2"/>
    <property type="match status" value="1"/>
</dbReference>
<feature type="binding site" evidence="3">
    <location>
        <position position="226"/>
    </location>
    <ligand>
        <name>a divalent metal cation</name>
        <dbReference type="ChEBI" id="CHEBI:60240"/>
        <label>1</label>
    </ligand>
</feature>
<protein>
    <submittedName>
        <fullName evidence="4">Nif3-like dinuclear metal center hexameric protein</fullName>
    </submittedName>
</protein>
<comment type="similarity">
    <text evidence="1">Belongs to the GTP cyclohydrolase I type 2/NIF3 family.</text>
</comment>
<evidence type="ECO:0000256" key="2">
    <source>
        <dbReference type="ARBA" id="ARBA00022723"/>
    </source>
</evidence>
<dbReference type="InterPro" id="IPR036069">
    <property type="entry name" value="DUF34/NIF3_sf"/>
</dbReference>
<keyword evidence="5" id="KW-1185">Reference proteome</keyword>
<accession>A0AAP2ZCP6</accession>
<feature type="binding site" evidence="3">
    <location>
        <position position="69"/>
    </location>
    <ligand>
        <name>a divalent metal cation</name>
        <dbReference type="ChEBI" id="CHEBI:60240"/>
        <label>1</label>
    </ligand>
</feature>
<dbReference type="EMBL" id="JAOPJZ010000037">
    <property type="protein sequence ID" value="MCU4754310.1"/>
    <property type="molecule type" value="Genomic_DNA"/>
</dbReference>
<dbReference type="PANTHER" id="PTHR13799">
    <property type="entry name" value="NGG1 INTERACTING FACTOR 3"/>
    <property type="match status" value="1"/>
</dbReference>
<name>A0AAP2ZCP6_9EURY</name>
<evidence type="ECO:0000256" key="3">
    <source>
        <dbReference type="PIRSR" id="PIRSR602678-1"/>
    </source>
</evidence>
<evidence type="ECO:0000313" key="5">
    <source>
        <dbReference type="Proteomes" id="UP001321047"/>
    </source>
</evidence>
<evidence type="ECO:0000313" key="4">
    <source>
        <dbReference type="EMBL" id="MCU4754310.1"/>
    </source>
</evidence>
<feature type="binding site" evidence="3">
    <location>
        <position position="68"/>
    </location>
    <ligand>
        <name>a divalent metal cation</name>
        <dbReference type="ChEBI" id="CHEBI:60240"/>
        <label>1</label>
    </ligand>
</feature>